<organism evidence="2 3">
    <name type="scientific">Acetobacterium tundrae</name>
    <dbReference type="NCBI Taxonomy" id="132932"/>
    <lineage>
        <taxon>Bacteria</taxon>
        <taxon>Bacillati</taxon>
        <taxon>Bacillota</taxon>
        <taxon>Clostridia</taxon>
        <taxon>Eubacteriales</taxon>
        <taxon>Eubacteriaceae</taxon>
        <taxon>Acetobacterium</taxon>
    </lineage>
</organism>
<protein>
    <recommendedName>
        <fullName evidence="4">SdpI family protein</fullName>
    </recommendedName>
</protein>
<keyword evidence="1" id="KW-1133">Transmembrane helix</keyword>
<evidence type="ECO:0000313" key="2">
    <source>
        <dbReference type="EMBL" id="MBC3797368.1"/>
    </source>
</evidence>
<comment type="caution">
    <text evidence="2">The sequence shown here is derived from an EMBL/GenBank/DDBJ whole genome shotgun (WGS) entry which is preliminary data.</text>
</comment>
<accession>A0ABR6WM72</accession>
<dbReference type="EMBL" id="WJBB01000010">
    <property type="protein sequence ID" value="MBC3797368.1"/>
    <property type="molecule type" value="Genomic_DNA"/>
</dbReference>
<gene>
    <name evidence="2" type="ORF">GH807_09935</name>
</gene>
<feature type="transmembrane region" description="Helical" evidence="1">
    <location>
        <begin position="89"/>
        <end position="110"/>
    </location>
</feature>
<dbReference type="Proteomes" id="UP000653358">
    <property type="component" value="Unassembled WGS sequence"/>
</dbReference>
<sequence length="128" mass="14758">MGYTLFIVASNLIIPIIMLFFGMKFRNHGPEKINSFYGYRTTMSKKNKDTWEFAHLYFGKLWRKIGGVLLIFSLIISVIAFLFNQEIESMICLLLLTVQMVVLIASIFPVEKALKKNFDQNGNRVKGL</sequence>
<evidence type="ECO:0000313" key="3">
    <source>
        <dbReference type="Proteomes" id="UP000653358"/>
    </source>
</evidence>
<feature type="transmembrane region" description="Helical" evidence="1">
    <location>
        <begin position="6"/>
        <end position="23"/>
    </location>
</feature>
<keyword evidence="3" id="KW-1185">Reference proteome</keyword>
<evidence type="ECO:0000256" key="1">
    <source>
        <dbReference type="SAM" id="Phobius"/>
    </source>
</evidence>
<evidence type="ECO:0008006" key="4">
    <source>
        <dbReference type="Google" id="ProtNLM"/>
    </source>
</evidence>
<dbReference type="RefSeq" id="WP_148606061.1">
    <property type="nucleotide sequence ID" value="NZ_RXYB01000030.1"/>
</dbReference>
<keyword evidence="1" id="KW-0472">Membrane</keyword>
<dbReference type="Pfam" id="PF13630">
    <property type="entry name" value="SdpI"/>
    <property type="match status" value="1"/>
</dbReference>
<keyword evidence="1" id="KW-0812">Transmembrane</keyword>
<name>A0ABR6WM72_9FIRM</name>
<proteinExistence type="predicted"/>
<reference evidence="2 3" key="1">
    <citation type="journal article" date="2020" name="mSystems">
        <title>Defining Genomic and Predicted Metabolic Features of the Acetobacterium Genus.</title>
        <authorList>
            <person name="Ross D.E."/>
            <person name="Marshall C.W."/>
            <person name="Gulliver D."/>
            <person name="May H.D."/>
            <person name="Norman R.S."/>
        </authorList>
    </citation>
    <scope>NUCLEOTIDE SEQUENCE [LARGE SCALE GENOMIC DNA]</scope>
    <source>
        <strain evidence="2 3">DSM 9173</strain>
    </source>
</reference>
<feature type="transmembrane region" description="Helical" evidence="1">
    <location>
        <begin position="65"/>
        <end position="83"/>
    </location>
</feature>
<dbReference type="InterPro" id="IPR025962">
    <property type="entry name" value="SdpI/YhfL"/>
</dbReference>